<reference evidence="1 2" key="1">
    <citation type="submission" date="2014-03" db="EMBL/GenBank/DDBJ databases">
        <title>Draft genome of the hookworm Oesophagostomum dentatum.</title>
        <authorList>
            <person name="Mitreva M."/>
        </authorList>
    </citation>
    <scope>NUCLEOTIDE SEQUENCE [LARGE SCALE GENOMIC DNA]</scope>
    <source>
        <strain evidence="1 2">OD-Hann</strain>
    </source>
</reference>
<dbReference type="PANTHER" id="PTHR47324:SF3">
    <property type="entry name" value="EGF-LIKE DOMAIN-CONTAINING PROTEIN"/>
    <property type="match status" value="1"/>
</dbReference>
<proteinExistence type="predicted"/>
<dbReference type="OrthoDB" id="5862172at2759"/>
<dbReference type="Proteomes" id="UP000053660">
    <property type="component" value="Unassembled WGS sequence"/>
</dbReference>
<organism evidence="1 2">
    <name type="scientific">Oesophagostomum dentatum</name>
    <name type="common">Nodular worm</name>
    <dbReference type="NCBI Taxonomy" id="61180"/>
    <lineage>
        <taxon>Eukaryota</taxon>
        <taxon>Metazoa</taxon>
        <taxon>Ecdysozoa</taxon>
        <taxon>Nematoda</taxon>
        <taxon>Chromadorea</taxon>
        <taxon>Rhabditida</taxon>
        <taxon>Rhabditina</taxon>
        <taxon>Rhabditomorpha</taxon>
        <taxon>Strongyloidea</taxon>
        <taxon>Strongylidae</taxon>
        <taxon>Oesophagostomum</taxon>
    </lineage>
</organism>
<protein>
    <submittedName>
        <fullName evidence="1">Uncharacterized protein</fullName>
    </submittedName>
</protein>
<accession>A0A0B1SX79</accession>
<name>A0A0B1SX79_OESDE</name>
<keyword evidence="2" id="KW-1185">Reference proteome</keyword>
<dbReference type="PANTHER" id="PTHR47324">
    <property type="entry name" value="PROTEIN IRG-7-RELATED"/>
    <property type="match status" value="1"/>
</dbReference>
<dbReference type="InterPro" id="IPR053295">
    <property type="entry name" value="Innate_immunity_reg"/>
</dbReference>
<dbReference type="AlphaFoldDB" id="A0A0B1SX79"/>
<dbReference type="EMBL" id="KN556446">
    <property type="protein sequence ID" value="KHJ88097.1"/>
    <property type="molecule type" value="Genomic_DNA"/>
</dbReference>
<sequence>MTYYIGYGKKLSDLDRMFNLLVFSTPAKVQPFLNQILRAQLMYSDTRAFSNVLFFADSGASDAYDPSDLFSKNTMEQLVISATNTWHSKLTLILTQTSTKPLDTSGNHFDVYRRLAVATHGDLFVIDKTGISELMTNVLNNYHNMENLAVRYKFNCTDMNNFDVPVEYNSSKTIRILLTVDKNDVEFDLPYLTDMNYTQLGVVSRAKYYSLYSLTTESTSIRVVSPTPGLVCSVRVFVDSNSAMLLSFTNNRQMDVGNFNMYKNIPQLATGLPLGFSGFDYIEIRPFDPSTGFGLSVSTRAYKRAQDATYAYEFDNLSDCTAGPYIQQVQLAYGNDVATRVLPGYCVLPGRLNYRSS</sequence>
<evidence type="ECO:0000313" key="2">
    <source>
        <dbReference type="Proteomes" id="UP000053660"/>
    </source>
</evidence>
<gene>
    <name evidence="1" type="ORF">OESDEN_12113</name>
</gene>
<evidence type="ECO:0000313" key="1">
    <source>
        <dbReference type="EMBL" id="KHJ88097.1"/>
    </source>
</evidence>